<feature type="transmembrane region" description="Helical" evidence="1">
    <location>
        <begin position="105"/>
        <end position="127"/>
    </location>
</feature>
<feature type="transmembrane region" description="Helical" evidence="1">
    <location>
        <begin position="147"/>
        <end position="167"/>
    </location>
</feature>
<organism evidence="2 3">
    <name type="scientific">Planomonospora corallina</name>
    <dbReference type="NCBI Taxonomy" id="1806052"/>
    <lineage>
        <taxon>Bacteria</taxon>
        <taxon>Bacillati</taxon>
        <taxon>Actinomycetota</taxon>
        <taxon>Actinomycetes</taxon>
        <taxon>Streptosporangiales</taxon>
        <taxon>Streptosporangiaceae</taxon>
        <taxon>Planomonospora</taxon>
    </lineage>
</organism>
<dbReference type="Proteomes" id="UP001595850">
    <property type="component" value="Unassembled WGS sequence"/>
</dbReference>
<name>A0ABV8I5L9_9ACTN</name>
<gene>
    <name evidence="2" type="ORF">ACFOWE_09590</name>
</gene>
<keyword evidence="1" id="KW-0472">Membrane</keyword>
<keyword evidence="1" id="KW-1133">Transmembrane helix</keyword>
<feature type="transmembrane region" description="Helical" evidence="1">
    <location>
        <begin position="18"/>
        <end position="34"/>
    </location>
</feature>
<feature type="transmembrane region" description="Helical" evidence="1">
    <location>
        <begin position="179"/>
        <end position="199"/>
    </location>
</feature>
<comment type="caution">
    <text evidence="2">The sequence shown here is derived from an EMBL/GenBank/DDBJ whole genome shotgun (WGS) entry which is preliminary data.</text>
</comment>
<keyword evidence="3" id="KW-1185">Reference proteome</keyword>
<evidence type="ECO:0000256" key="1">
    <source>
        <dbReference type="SAM" id="Phobius"/>
    </source>
</evidence>
<reference evidence="3" key="1">
    <citation type="journal article" date="2019" name="Int. J. Syst. Evol. Microbiol.">
        <title>The Global Catalogue of Microorganisms (GCM) 10K type strain sequencing project: providing services to taxonomists for standard genome sequencing and annotation.</title>
        <authorList>
            <consortium name="The Broad Institute Genomics Platform"/>
            <consortium name="The Broad Institute Genome Sequencing Center for Infectious Disease"/>
            <person name="Wu L."/>
            <person name="Ma J."/>
        </authorList>
    </citation>
    <scope>NUCLEOTIDE SEQUENCE [LARGE SCALE GENOMIC DNA]</scope>
    <source>
        <strain evidence="3">TBRC 4489</strain>
    </source>
</reference>
<accession>A0ABV8I5L9</accession>
<evidence type="ECO:0000313" key="3">
    <source>
        <dbReference type="Proteomes" id="UP001595850"/>
    </source>
</evidence>
<keyword evidence="1" id="KW-0812">Transmembrane</keyword>
<proteinExistence type="predicted"/>
<feature type="transmembrane region" description="Helical" evidence="1">
    <location>
        <begin position="69"/>
        <end position="93"/>
    </location>
</feature>
<sequence>MTEGPVAVQARRAAWPQWAAAFAFAVAPTVHWLLTGPESYSYGYAVYGDPARCVGNTFMDDHGYGILQAVYAVPFFEFGGSPLMAGALAAWLAGNRQGLPGIGRAAARVVAVAIALVALLPLLPLGVDAVVDAVLENNCLDMWGGPFLVSTSLVQGLVTFASLWLMLRAARPPHARRSWVVRAALAPLVLLPVLFLPVADTTPGRISGREICGEPGREEELRGETRFLCAARGTEWGHYGISDFDGMPDEQVLGYGRHLCAEVTRGGGYAYQPAAYEAVGLSYSTTLADALEAICPKVAETRRAVEEQRRLDEVREREELERRCAAHPPHRPRIRPVRRASGAVGTDYNALVALEDEESGMIEASPLPVEGLVGAEPGILQISVTNEFATVCVTAEAYDRRPPLERRGWEMVREIPYRSTRGRLTFVDFYGGRRLVNLTAAGRGDYRVRVHVRGSEEAGANWGQDAVERFLVMVYPVKK</sequence>
<protein>
    <submittedName>
        <fullName evidence="2">Uncharacterized protein</fullName>
    </submittedName>
</protein>
<evidence type="ECO:0000313" key="2">
    <source>
        <dbReference type="EMBL" id="MFC4058546.1"/>
    </source>
</evidence>
<dbReference type="EMBL" id="JBHSBM010000013">
    <property type="protein sequence ID" value="MFC4058546.1"/>
    <property type="molecule type" value="Genomic_DNA"/>
</dbReference>
<dbReference type="RefSeq" id="WP_377286844.1">
    <property type="nucleotide sequence ID" value="NZ_JBHSBM010000013.1"/>
</dbReference>